<proteinExistence type="predicted"/>
<dbReference type="OrthoDB" id="9942608at2759"/>
<keyword evidence="1" id="KW-0812">Transmembrane</keyword>
<evidence type="ECO:0000313" key="3">
    <source>
        <dbReference type="Proteomes" id="UP000271889"/>
    </source>
</evidence>
<organism evidence="2 3">
    <name type="scientific">Cylicostephanus goldi</name>
    <name type="common">Nematode worm</name>
    <dbReference type="NCBI Taxonomy" id="71465"/>
    <lineage>
        <taxon>Eukaryota</taxon>
        <taxon>Metazoa</taxon>
        <taxon>Ecdysozoa</taxon>
        <taxon>Nematoda</taxon>
        <taxon>Chromadorea</taxon>
        <taxon>Rhabditida</taxon>
        <taxon>Rhabditina</taxon>
        <taxon>Rhabditomorpha</taxon>
        <taxon>Strongyloidea</taxon>
        <taxon>Strongylidae</taxon>
        <taxon>Cylicostephanus</taxon>
    </lineage>
</organism>
<protein>
    <recommendedName>
        <fullName evidence="4">C2 domain-containing protein</fullName>
    </recommendedName>
</protein>
<sequence>MPLSAFQDYCSEKNNVFHEVRFLVFSWSTAAAVLYLPILEAVYQLQLLMQTLLRVGHAVFETQTKLSGGRSPVWNRTIHAYLPNGVESIYIQIFDEFSLQWMAQLSQSRTVSVSSHGLDAKKSGAWTTIVLPLYNLEK</sequence>
<keyword evidence="3" id="KW-1185">Reference proteome</keyword>
<dbReference type="GO" id="GO:0005737">
    <property type="term" value="C:cytoplasm"/>
    <property type="evidence" value="ECO:0007669"/>
    <property type="project" value="TreeGrafter"/>
</dbReference>
<dbReference type="GO" id="GO:0043130">
    <property type="term" value="F:ubiquitin binding"/>
    <property type="evidence" value="ECO:0007669"/>
    <property type="project" value="TreeGrafter"/>
</dbReference>
<evidence type="ECO:0008006" key="4">
    <source>
        <dbReference type="Google" id="ProtNLM"/>
    </source>
</evidence>
<dbReference type="GO" id="GO:0031624">
    <property type="term" value="F:ubiquitin conjugating enzyme binding"/>
    <property type="evidence" value="ECO:0007669"/>
    <property type="project" value="TreeGrafter"/>
</dbReference>
<dbReference type="EMBL" id="UYRV01105368">
    <property type="protein sequence ID" value="VDN21034.1"/>
    <property type="molecule type" value="Genomic_DNA"/>
</dbReference>
<dbReference type="GO" id="GO:0006511">
    <property type="term" value="P:ubiquitin-dependent protein catabolic process"/>
    <property type="evidence" value="ECO:0007669"/>
    <property type="project" value="TreeGrafter"/>
</dbReference>
<name>A0A3P7LVQ0_CYLGO</name>
<dbReference type="AlphaFoldDB" id="A0A3P7LVQ0"/>
<gene>
    <name evidence="2" type="ORF">CGOC_LOCUS8932</name>
</gene>
<feature type="transmembrane region" description="Helical" evidence="1">
    <location>
        <begin position="20"/>
        <end position="39"/>
    </location>
</feature>
<evidence type="ECO:0000313" key="2">
    <source>
        <dbReference type="EMBL" id="VDN21034.1"/>
    </source>
</evidence>
<dbReference type="PANTHER" id="PTHR16461:SF5">
    <property type="entry name" value="TOLL-INTERACTING PROTEIN"/>
    <property type="match status" value="1"/>
</dbReference>
<keyword evidence="1" id="KW-1133">Transmembrane helix</keyword>
<evidence type="ECO:0000256" key="1">
    <source>
        <dbReference type="SAM" id="Phobius"/>
    </source>
</evidence>
<keyword evidence="1" id="KW-0472">Membrane</keyword>
<accession>A0A3P7LVQ0</accession>
<dbReference type="Proteomes" id="UP000271889">
    <property type="component" value="Unassembled WGS sequence"/>
</dbReference>
<dbReference type="InterPro" id="IPR035892">
    <property type="entry name" value="C2_domain_sf"/>
</dbReference>
<dbReference type="PANTHER" id="PTHR16461">
    <property type="entry name" value="TOLL-INTERACTING PROTEIN"/>
    <property type="match status" value="1"/>
</dbReference>
<reference evidence="2 3" key="1">
    <citation type="submission" date="2018-11" db="EMBL/GenBank/DDBJ databases">
        <authorList>
            <consortium name="Pathogen Informatics"/>
        </authorList>
    </citation>
    <scope>NUCLEOTIDE SEQUENCE [LARGE SCALE GENOMIC DNA]</scope>
</reference>
<dbReference type="SUPFAM" id="SSF49562">
    <property type="entry name" value="C2 domain (Calcium/lipid-binding domain, CaLB)"/>
    <property type="match status" value="1"/>
</dbReference>